<organism evidence="6 7">
    <name type="scientific">Nocardia jinanensis</name>
    <dbReference type="NCBI Taxonomy" id="382504"/>
    <lineage>
        <taxon>Bacteria</taxon>
        <taxon>Bacillati</taxon>
        <taxon>Actinomycetota</taxon>
        <taxon>Actinomycetes</taxon>
        <taxon>Mycobacteriales</taxon>
        <taxon>Nocardiaceae</taxon>
        <taxon>Nocardia</taxon>
    </lineage>
</organism>
<reference evidence="6" key="2">
    <citation type="submission" date="2020-09" db="EMBL/GenBank/DDBJ databases">
        <authorList>
            <person name="Sun Q."/>
            <person name="Zhou Y."/>
        </authorList>
    </citation>
    <scope>NUCLEOTIDE SEQUENCE</scope>
    <source>
        <strain evidence="6">CGMCC 4.3508</strain>
    </source>
</reference>
<feature type="domain" description="HTH iclR-type" evidence="4">
    <location>
        <begin position="20"/>
        <end position="87"/>
    </location>
</feature>
<dbReference type="PANTHER" id="PTHR30136">
    <property type="entry name" value="HELIX-TURN-HELIX TRANSCRIPTIONAL REGULATOR, ICLR FAMILY"/>
    <property type="match status" value="1"/>
</dbReference>
<sequence>MAESITGEVQAAPRSARDLVQSLQRGLAVIRVFDAGNPALTLDQVAARSGISRSATRRLLRTLMAAGHIRFDGHRFAPTARLLDLGYPQQSRLSLAEVARPHCESLAHRTGHTASLARLEGPEAVYLVRVGLPRLMDVSINVGTRLPAHLPAIGRVMLAWLPGQGLEEFLASDTYRDNPARTLQTEEDLREQLDQIRANGWCRSSGELDAGLSTLAAPVRDRRGNVVAGLNISTHTGEDELWDETGEICHHLSECAAAIGSDVHPAHLS</sequence>
<evidence type="ECO:0000256" key="3">
    <source>
        <dbReference type="ARBA" id="ARBA00023163"/>
    </source>
</evidence>
<dbReference type="InterPro" id="IPR005471">
    <property type="entry name" value="Tscrpt_reg_IclR_N"/>
</dbReference>
<dbReference type="InterPro" id="IPR029016">
    <property type="entry name" value="GAF-like_dom_sf"/>
</dbReference>
<dbReference type="GO" id="GO:0045892">
    <property type="term" value="P:negative regulation of DNA-templated transcription"/>
    <property type="evidence" value="ECO:0007669"/>
    <property type="project" value="TreeGrafter"/>
</dbReference>
<dbReference type="InterPro" id="IPR036388">
    <property type="entry name" value="WH-like_DNA-bd_sf"/>
</dbReference>
<dbReference type="GO" id="GO:0003677">
    <property type="term" value="F:DNA binding"/>
    <property type="evidence" value="ECO:0007669"/>
    <property type="project" value="UniProtKB-KW"/>
</dbReference>
<accession>A0A917RMY8</accession>
<name>A0A917RMY8_9NOCA</name>
<keyword evidence="1" id="KW-0805">Transcription regulation</keyword>
<dbReference type="SUPFAM" id="SSF55781">
    <property type="entry name" value="GAF domain-like"/>
    <property type="match status" value="1"/>
</dbReference>
<evidence type="ECO:0000313" key="6">
    <source>
        <dbReference type="EMBL" id="GGL16346.1"/>
    </source>
</evidence>
<dbReference type="SUPFAM" id="SSF46785">
    <property type="entry name" value="Winged helix' DNA-binding domain"/>
    <property type="match status" value="1"/>
</dbReference>
<feature type="domain" description="IclR-ED" evidence="5">
    <location>
        <begin position="81"/>
        <end position="265"/>
    </location>
</feature>
<dbReference type="AlphaFoldDB" id="A0A917RMY8"/>
<dbReference type="PROSITE" id="PS51078">
    <property type="entry name" value="ICLR_ED"/>
    <property type="match status" value="1"/>
</dbReference>
<dbReference type="InterPro" id="IPR050707">
    <property type="entry name" value="HTH_MetabolicPath_Reg"/>
</dbReference>
<keyword evidence="7" id="KW-1185">Reference proteome</keyword>
<proteinExistence type="predicted"/>
<dbReference type="PROSITE" id="PS51077">
    <property type="entry name" value="HTH_ICLR"/>
    <property type="match status" value="1"/>
</dbReference>
<dbReference type="Proteomes" id="UP000638263">
    <property type="component" value="Unassembled WGS sequence"/>
</dbReference>
<dbReference type="PANTHER" id="PTHR30136:SF34">
    <property type="entry name" value="TRANSCRIPTIONAL REGULATOR"/>
    <property type="match status" value="1"/>
</dbReference>
<dbReference type="SMART" id="SM00346">
    <property type="entry name" value="HTH_ICLR"/>
    <property type="match status" value="1"/>
</dbReference>
<evidence type="ECO:0000313" key="7">
    <source>
        <dbReference type="Proteomes" id="UP000638263"/>
    </source>
</evidence>
<comment type="caution">
    <text evidence="6">The sequence shown here is derived from an EMBL/GenBank/DDBJ whole genome shotgun (WGS) entry which is preliminary data.</text>
</comment>
<dbReference type="EMBL" id="BMMH01000006">
    <property type="protein sequence ID" value="GGL16346.1"/>
    <property type="molecule type" value="Genomic_DNA"/>
</dbReference>
<keyword evidence="3" id="KW-0804">Transcription</keyword>
<evidence type="ECO:0000259" key="4">
    <source>
        <dbReference type="PROSITE" id="PS51077"/>
    </source>
</evidence>
<dbReference type="Gene3D" id="1.10.10.10">
    <property type="entry name" value="Winged helix-like DNA-binding domain superfamily/Winged helix DNA-binding domain"/>
    <property type="match status" value="1"/>
</dbReference>
<dbReference type="GO" id="GO:0003700">
    <property type="term" value="F:DNA-binding transcription factor activity"/>
    <property type="evidence" value="ECO:0007669"/>
    <property type="project" value="TreeGrafter"/>
</dbReference>
<dbReference type="Gene3D" id="3.30.450.40">
    <property type="match status" value="1"/>
</dbReference>
<dbReference type="Pfam" id="PF01614">
    <property type="entry name" value="IclR_C"/>
    <property type="match status" value="1"/>
</dbReference>
<protein>
    <submittedName>
        <fullName evidence="6">IclR family transcriptional regulator</fullName>
    </submittedName>
</protein>
<keyword evidence="2" id="KW-0238">DNA-binding</keyword>
<evidence type="ECO:0000256" key="2">
    <source>
        <dbReference type="ARBA" id="ARBA00023125"/>
    </source>
</evidence>
<gene>
    <name evidence="6" type="primary">pcaR</name>
    <name evidence="6" type="ORF">GCM10011588_33790</name>
</gene>
<reference evidence="6" key="1">
    <citation type="journal article" date="2014" name="Int. J. Syst. Evol. Microbiol.">
        <title>Complete genome sequence of Corynebacterium casei LMG S-19264T (=DSM 44701T), isolated from a smear-ripened cheese.</title>
        <authorList>
            <consortium name="US DOE Joint Genome Institute (JGI-PGF)"/>
            <person name="Walter F."/>
            <person name="Albersmeier A."/>
            <person name="Kalinowski J."/>
            <person name="Ruckert C."/>
        </authorList>
    </citation>
    <scope>NUCLEOTIDE SEQUENCE</scope>
    <source>
        <strain evidence="6">CGMCC 4.3508</strain>
    </source>
</reference>
<dbReference type="InterPro" id="IPR014757">
    <property type="entry name" value="Tscrpt_reg_IclR_C"/>
</dbReference>
<dbReference type="Pfam" id="PF09339">
    <property type="entry name" value="HTH_IclR"/>
    <property type="match status" value="1"/>
</dbReference>
<dbReference type="RefSeq" id="WP_058855928.1">
    <property type="nucleotide sequence ID" value="NZ_BMMH01000006.1"/>
</dbReference>
<evidence type="ECO:0000256" key="1">
    <source>
        <dbReference type="ARBA" id="ARBA00023015"/>
    </source>
</evidence>
<dbReference type="InterPro" id="IPR036390">
    <property type="entry name" value="WH_DNA-bd_sf"/>
</dbReference>
<evidence type="ECO:0000259" key="5">
    <source>
        <dbReference type="PROSITE" id="PS51078"/>
    </source>
</evidence>